<feature type="compositionally biased region" description="Polar residues" evidence="3">
    <location>
        <begin position="7"/>
        <end position="17"/>
    </location>
</feature>
<dbReference type="SUPFAM" id="SSF50475">
    <property type="entry name" value="FMN-binding split barrel"/>
    <property type="match status" value="1"/>
</dbReference>
<name>A0A9X3NN40_9ACTN</name>
<comment type="similarity">
    <text evidence="1">Belongs to the F420H(2)-dependent quinone reductase family.</text>
</comment>
<keyword evidence="6" id="KW-1185">Reference proteome</keyword>
<evidence type="ECO:0000259" key="4">
    <source>
        <dbReference type="Pfam" id="PF01814"/>
    </source>
</evidence>
<evidence type="ECO:0000256" key="1">
    <source>
        <dbReference type="ARBA" id="ARBA00008710"/>
    </source>
</evidence>
<dbReference type="GO" id="GO:0005886">
    <property type="term" value="C:plasma membrane"/>
    <property type="evidence" value="ECO:0007669"/>
    <property type="project" value="TreeGrafter"/>
</dbReference>
<dbReference type="GO" id="GO:0070967">
    <property type="term" value="F:coenzyme F420 binding"/>
    <property type="evidence" value="ECO:0007669"/>
    <property type="project" value="TreeGrafter"/>
</dbReference>
<dbReference type="Proteomes" id="UP001140076">
    <property type="component" value="Unassembled WGS sequence"/>
</dbReference>
<dbReference type="Pfam" id="PF01814">
    <property type="entry name" value="Hemerythrin"/>
    <property type="match status" value="1"/>
</dbReference>
<dbReference type="InterPro" id="IPR012312">
    <property type="entry name" value="Hemerythrin-like"/>
</dbReference>
<dbReference type="Pfam" id="PF04075">
    <property type="entry name" value="F420H2_quin_red"/>
    <property type="match status" value="1"/>
</dbReference>
<dbReference type="GO" id="GO:0016491">
    <property type="term" value="F:oxidoreductase activity"/>
    <property type="evidence" value="ECO:0007669"/>
    <property type="project" value="InterPro"/>
</dbReference>
<sequence length="319" mass="34224">MSDRTDGSNGSETTTEEPSPAAFNRRVIAEFRANGGAVGGMFAGAPLVLLTTAGARTGRPHTNPAVYARDGERLLVFASNAGGPRNPAWYHNLLAHPQVTVEIGDGRGGVAVHAARAVPLDGEERDRQYALQAERDPAFAAYQDATARTIPVVALHLLDLTGDPERGRAIGEQLKRHHDDLRAQVGRVRAAVDRRLAEGAPDTGANVAAAARPEGGADLMAHCLSLCDALGLHHIREDGAFTAFEAAYPHLRPAVTRLRAEHRAVADLLTDLRTLLREDTPTPDLPALRADLARIDAELDRHFTYEEESLLPPLGVATR</sequence>
<evidence type="ECO:0000256" key="2">
    <source>
        <dbReference type="ARBA" id="ARBA00049106"/>
    </source>
</evidence>
<feature type="domain" description="Hemerythrin-like" evidence="4">
    <location>
        <begin position="172"/>
        <end position="312"/>
    </location>
</feature>
<evidence type="ECO:0000256" key="3">
    <source>
        <dbReference type="SAM" id="MobiDB-lite"/>
    </source>
</evidence>
<dbReference type="Gene3D" id="2.30.110.10">
    <property type="entry name" value="Electron Transport, Fmn-binding Protein, Chain A"/>
    <property type="match status" value="1"/>
</dbReference>
<organism evidence="5 6">
    <name type="scientific">Streptomonospora mangrovi</name>
    <dbReference type="NCBI Taxonomy" id="2883123"/>
    <lineage>
        <taxon>Bacteria</taxon>
        <taxon>Bacillati</taxon>
        <taxon>Actinomycetota</taxon>
        <taxon>Actinomycetes</taxon>
        <taxon>Streptosporangiales</taxon>
        <taxon>Nocardiopsidaceae</taxon>
        <taxon>Streptomonospora</taxon>
    </lineage>
</organism>
<evidence type="ECO:0000313" key="6">
    <source>
        <dbReference type="Proteomes" id="UP001140076"/>
    </source>
</evidence>
<reference evidence="5" key="1">
    <citation type="submission" date="2021-10" db="EMBL/GenBank/DDBJ databases">
        <title>Streptomonospora sp. nov., isolated from mangrove soil.</title>
        <authorList>
            <person name="Chen X."/>
            <person name="Ge X."/>
            <person name="Liu W."/>
        </authorList>
    </citation>
    <scope>NUCLEOTIDE SEQUENCE</scope>
    <source>
        <strain evidence="5">S1-112</strain>
    </source>
</reference>
<dbReference type="PANTHER" id="PTHR39428:SF1">
    <property type="entry name" value="F420H(2)-DEPENDENT QUINONE REDUCTASE RV1261C"/>
    <property type="match status" value="1"/>
</dbReference>
<gene>
    <name evidence="5" type="ORF">LG943_18725</name>
</gene>
<dbReference type="InterPro" id="IPR012349">
    <property type="entry name" value="Split_barrel_FMN-bd"/>
</dbReference>
<comment type="catalytic activity">
    <reaction evidence="2">
        <text>oxidized coenzyme F420-(gamma-L-Glu)(n) + a quinol + H(+) = reduced coenzyme F420-(gamma-L-Glu)(n) + a quinone</text>
        <dbReference type="Rhea" id="RHEA:39663"/>
        <dbReference type="Rhea" id="RHEA-COMP:12939"/>
        <dbReference type="Rhea" id="RHEA-COMP:14378"/>
        <dbReference type="ChEBI" id="CHEBI:15378"/>
        <dbReference type="ChEBI" id="CHEBI:24646"/>
        <dbReference type="ChEBI" id="CHEBI:132124"/>
        <dbReference type="ChEBI" id="CHEBI:133980"/>
        <dbReference type="ChEBI" id="CHEBI:139511"/>
    </reaction>
</comment>
<dbReference type="PANTHER" id="PTHR39428">
    <property type="entry name" value="F420H(2)-DEPENDENT QUINONE REDUCTASE RV1261C"/>
    <property type="match status" value="1"/>
</dbReference>
<dbReference type="EMBL" id="JAJAQC010000033">
    <property type="protein sequence ID" value="MDA0566333.1"/>
    <property type="molecule type" value="Genomic_DNA"/>
</dbReference>
<dbReference type="AlphaFoldDB" id="A0A9X3NN40"/>
<dbReference type="Gene3D" id="1.20.120.520">
    <property type="entry name" value="nmb1532 protein domain like"/>
    <property type="match status" value="1"/>
</dbReference>
<protein>
    <submittedName>
        <fullName evidence="5">Nitroreductase/quinone reductase family protein</fullName>
    </submittedName>
</protein>
<proteinExistence type="inferred from homology"/>
<dbReference type="RefSeq" id="WP_270073591.1">
    <property type="nucleotide sequence ID" value="NZ_JAJAQC010000033.1"/>
</dbReference>
<dbReference type="InterPro" id="IPR004378">
    <property type="entry name" value="F420H2_quin_Rdtase"/>
</dbReference>
<comment type="caution">
    <text evidence="5">The sequence shown here is derived from an EMBL/GenBank/DDBJ whole genome shotgun (WGS) entry which is preliminary data.</text>
</comment>
<dbReference type="NCBIfam" id="TIGR00026">
    <property type="entry name" value="hi_GC_TIGR00026"/>
    <property type="match status" value="1"/>
</dbReference>
<feature type="region of interest" description="Disordered" evidence="3">
    <location>
        <begin position="1"/>
        <end position="23"/>
    </location>
</feature>
<accession>A0A9X3NN40</accession>
<evidence type="ECO:0000313" key="5">
    <source>
        <dbReference type="EMBL" id="MDA0566333.1"/>
    </source>
</evidence>